<evidence type="ECO:0000313" key="2">
    <source>
        <dbReference type="EMBL" id="QDV26328.1"/>
    </source>
</evidence>
<reference evidence="2 3" key="1">
    <citation type="submission" date="2019-02" db="EMBL/GenBank/DDBJ databases">
        <title>Deep-cultivation of Planctomycetes and their phenomic and genomic characterization uncovers novel biology.</title>
        <authorList>
            <person name="Wiegand S."/>
            <person name="Jogler M."/>
            <person name="Boedeker C."/>
            <person name="Pinto D."/>
            <person name="Vollmers J."/>
            <person name="Rivas-Marin E."/>
            <person name="Kohn T."/>
            <person name="Peeters S.H."/>
            <person name="Heuer A."/>
            <person name="Rast P."/>
            <person name="Oberbeckmann S."/>
            <person name="Bunk B."/>
            <person name="Jeske O."/>
            <person name="Meyerdierks A."/>
            <person name="Storesund J.E."/>
            <person name="Kallscheuer N."/>
            <person name="Luecker S."/>
            <person name="Lage O.M."/>
            <person name="Pohl T."/>
            <person name="Merkel B.J."/>
            <person name="Hornburger P."/>
            <person name="Mueller R.-W."/>
            <person name="Bruemmer F."/>
            <person name="Labrenz M."/>
            <person name="Spormann A.M."/>
            <person name="Op den Camp H."/>
            <person name="Overmann J."/>
            <person name="Amann R."/>
            <person name="Jetten M.S.M."/>
            <person name="Mascher T."/>
            <person name="Medema M.H."/>
            <person name="Devos D.P."/>
            <person name="Kaster A.-K."/>
            <person name="Ovreas L."/>
            <person name="Rohde M."/>
            <person name="Galperin M.Y."/>
            <person name="Jogler C."/>
        </authorList>
    </citation>
    <scope>NUCLEOTIDE SEQUENCE [LARGE SCALE GENOMIC DNA]</scope>
    <source>
        <strain evidence="2 3">Q31a</strain>
    </source>
</reference>
<gene>
    <name evidence="2" type="ORF">Q31a_47000</name>
</gene>
<keyword evidence="1" id="KW-0175">Coiled coil</keyword>
<organism evidence="2 3">
    <name type="scientific">Aureliella helgolandensis</name>
    <dbReference type="NCBI Taxonomy" id="2527968"/>
    <lineage>
        <taxon>Bacteria</taxon>
        <taxon>Pseudomonadati</taxon>
        <taxon>Planctomycetota</taxon>
        <taxon>Planctomycetia</taxon>
        <taxon>Pirellulales</taxon>
        <taxon>Pirellulaceae</taxon>
        <taxon>Aureliella</taxon>
    </lineage>
</organism>
<name>A0A518GCL5_9BACT</name>
<dbReference type="EMBL" id="CP036298">
    <property type="protein sequence ID" value="QDV26328.1"/>
    <property type="molecule type" value="Genomic_DNA"/>
</dbReference>
<accession>A0A518GCL5</accession>
<keyword evidence="3" id="KW-1185">Reference proteome</keyword>
<feature type="coiled-coil region" evidence="1">
    <location>
        <begin position="335"/>
        <end position="362"/>
    </location>
</feature>
<sequence length="379" mass="42201">MQTFPCQHASTFQLAPSGTRLPWRRGWSWNSAWLCLMLCIAAVSIPPSHLAAQSDVVASAIEAEPHLADSDQVQVVTGSAKFATLWHPQGVAQYAGTIIDFDANLLVLRTPDNQEMQFQSDRVLHIAFQWRKDEARQASDLVADRQYQAAVTAIQSAYKSGIPQWQQRILIGQLVQALAALEKSRTAGVLFLNLADAHPPAMLYADMPLCWTAREPDAALLKTALDWLNSDSESAQLLGASWLLMGPHRSQAEEALRKLKSSENSTVSQLAAAQAWRSVPPPDTMKYLAEWFEFRDGLLEPLQLGPSEFLAERLMRIGQDELAIGQWVRIGTIHRDRYHRAAAALNSAAQQLQRNGMNQEAQKLHTWITELSPQQPTPQ</sequence>
<proteinExistence type="predicted"/>
<dbReference type="Proteomes" id="UP000318017">
    <property type="component" value="Chromosome"/>
</dbReference>
<evidence type="ECO:0000313" key="3">
    <source>
        <dbReference type="Proteomes" id="UP000318017"/>
    </source>
</evidence>
<dbReference type="KEGG" id="ahel:Q31a_47000"/>
<evidence type="ECO:0000256" key="1">
    <source>
        <dbReference type="SAM" id="Coils"/>
    </source>
</evidence>
<dbReference type="AlphaFoldDB" id="A0A518GCL5"/>
<protein>
    <submittedName>
        <fullName evidence="2">Uncharacterized protein</fullName>
    </submittedName>
</protein>